<proteinExistence type="predicted"/>
<dbReference type="RefSeq" id="WP_116724795.1">
    <property type="nucleotide sequence ID" value="NZ_QCZI01000008.1"/>
</dbReference>
<protein>
    <recommendedName>
        <fullName evidence="3">SGNH/GDSL hydrolase family protein</fullName>
    </recommendedName>
</protein>
<dbReference type="SUPFAM" id="SSF52266">
    <property type="entry name" value="SGNH hydrolase"/>
    <property type="match status" value="1"/>
</dbReference>
<evidence type="ECO:0000313" key="1">
    <source>
        <dbReference type="EMBL" id="PWA05190.1"/>
    </source>
</evidence>
<evidence type="ECO:0000313" key="2">
    <source>
        <dbReference type="Proteomes" id="UP000245449"/>
    </source>
</evidence>
<comment type="caution">
    <text evidence="1">The sequence shown here is derived from an EMBL/GenBank/DDBJ whole genome shotgun (WGS) entry which is preliminary data.</text>
</comment>
<name>A0A2U1JJ39_9FLAO</name>
<accession>A0A2U1JJ39</accession>
<reference evidence="1 2" key="1">
    <citation type="submission" date="2018-04" db="EMBL/GenBank/DDBJ databases">
        <title>Flavobacterium sp. nov., isolated from glacier ice.</title>
        <authorList>
            <person name="Liu Q."/>
            <person name="Xin Y.-H."/>
        </authorList>
    </citation>
    <scope>NUCLEOTIDE SEQUENCE [LARGE SCALE GENOMIC DNA]</scope>
    <source>
        <strain evidence="1 2">RB1R5</strain>
    </source>
</reference>
<dbReference type="Proteomes" id="UP000245449">
    <property type="component" value="Unassembled WGS sequence"/>
</dbReference>
<sequence length="293" mass="34275">MKQFLLLVVKAFVLLYLIAWVLDLAYTQVYLHSSKRGKVEAVFNGKPKKYDVVILGTSRANNHFVPELFEKKGLKTFNYGMSGSHLFETSLLLELMIERKFQMKCIILEADLSLSNDKRDEGTTARYLPFLHHSKAIANHFRQEKEFYGWCCIPFYRYIEYDSQIGFREMYESLLGKTTSNLDNGGYYPLHTKNEANMKNNYQSLNPLHNKYYEKIKQICKSNNIRLITVTTPVCENVKGMDYFQKVTEMYPEIHNLENFVQGDEYFSSCGHLNDKGARLFTQKVINLFFSEK</sequence>
<evidence type="ECO:0008006" key="3">
    <source>
        <dbReference type="Google" id="ProtNLM"/>
    </source>
</evidence>
<dbReference type="AlphaFoldDB" id="A0A2U1JJ39"/>
<gene>
    <name evidence="1" type="ORF">DB895_07745</name>
</gene>
<keyword evidence="2" id="KW-1185">Reference proteome</keyword>
<dbReference type="EMBL" id="QCZI01000008">
    <property type="protein sequence ID" value="PWA05190.1"/>
    <property type="molecule type" value="Genomic_DNA"/>
</dbReference>
<organism evidence="1 2">
    <name type="scientific">Flavobacterium psychrotolerans</name>
    <dbReference type="NCBI Taxonomy" id="2169410"/>
    <lineage>
        <taxon>Bacteria</taxon>
        <taxon>Pseudomonadati</taxon>
        <taxon>Bacteroidota</taxon>
        <taxon>Flavobacteriia</taxon>
        <taxon>Flavobacteriales</taxon>
        <taxon>Flavobacteriaceae</taxon>
        <taxon>Flavobacterium</taxon>
    </lineage>
</organism>
<dbReference type="OrthoDB" id="7297045at2"/>